<evidence type="ECO:0000256" key="4">
    <source>
        <dbReference type="ARBA" id="ARBA00022562"/>
    </source>
</evidence>
<organismHost>
    <name type="scientific">Cercopithecidae</name>
    <name type="common">Old World monkeys</name>
    <dbReference type="NCBI Taxonomy" id="9527"/>
</organismHost>
<evidence type="ECO:0000256" key="10">
    <source>
        <dbReference type="RuleBase" id="RU003311"/>
    </source>
</evidence>
<keyword evidence="5" id="KW-0945">Host-virus interaction</keyword>
<comment type="subcellular location">
    <subcellularLocation>
        <location evidence="1 10">Host nucleus</location>
        <location evidence="1 10">Host nucleolus</location>
    </subcellularLocation>
</comment>
<evidence type="ECO:0000256" key="1">
    <source>
        <dbReference type="ARBA" id="ARBA00004307"/>
    </source>
</evidence>
<sequence>MDGQEAGLERQEEETLYNPFQSVETPCNACYCKKCAYHCQLCFLQKAIGIQYASRRRRRQRDKKEAKIDTLATPDKSLSATSRRRNSKPKEKKESSVEKAVATNHTTGRKDLSIS</sequence>
<feature type="region of interest" description="Disordered" evidence="11">
    <location>
        <begin position="54"/>
        <end position="115"/>
    </location>
</feature>
<keyword evidence="9 10" id="KW-0804">Transcription</keyword>
<dbReference type="Gene3D" id="4.10.20.10">
    <property type="entry name" value="Tat domain"/>
    <property type="match status" value="1"/>
</dbReference>
<dbReference type="GO" id="GO:0001070">
    <property type="term" value="F:RNA-binding transcription regulator activity"/>
    <property type="evidence" value="ECO:0007669"/>
    <property type="project" value="InterPro"/>
</dbReference>
<evidence type="ECO:0000256" key="5">
    <source>
        <dbReference type="ARBA" id="ARBA00022581"/>
    </source>
</evidence>
<proteinExistence type="inferred from homology"/>
<dbReference type="InterPro" id="IPR036963">
    <property type="entry name" value="Tat_dom_sf"/>
</dbReference>
<dbReference type="Proteomes" id="UP000259447">
    <property type="component" value="Segment"/>
</dbReference>
<comment type="similarity">
    <text evidence="2 10">Belongs to the lentiviruses Tat family.</text>
</comment>
<evidence type="ECO:0000313" key="13">
    <source>
        <dbReference type="Proteomes" id="UP000259447"/>
    </source>
</evidence>
<organismHost>
    <name type="scientific">Pan troglodytes</name>
    <name type="common">Chimpanzee</name>
    <dbReference type="NCBI Taxonomy" id="9598"/>
</organismHost>
<accession>E1ANV1</accession>
<keyword evidence="4 10" id="KW-1048">Host nucleus</keyword>
<evidence type="ECO:0000313" key="12">
    <source>
        <dbReference type="EMBL" id="ADK78275.1"/>
    </source>
</evidence>
<protein>
    <recommendedName>
        <fullName evidence="3 10">Protein Tat</fullName>
    </recommendedName>
</protein>
<evidence type="ECO:0000256" key="9">
    <source>
        <dbReference type="ARBA" id="ARBA00023163"/>
    </source>
</evidence>
<keyword evidence="7 10" id="KW-0805">Transcription regulation</keyword>
<reference evidence="12 13" key="1">
    <citation type="journal article" date="2010" name="J. Gen. Virol.">
        <title>Full-length genome sequence of a simian immunodeficiency virus (SIV) infecting a captive agile mangabey (Cercocebus agilis) is closely related to SIVrcm infecting wild red-capped mangabeys (Cercocebus torquatus) in Cameroon.</title>
        <authorList>
            <person name="Ahuka-Mundeke S."/>
            <person name="Liegeois F."/>
            <person name="Ayouba A."/>
            <person name="Foupouopouognini Y."/>
            <person name="Nerriennet E."/>
            <person name="Delaporte E."/>
            <person name="Peeters M."/>
        </authorList>
    </citation>
    <scope>NUCLEOTIDE SEQUENCE [LARGE SCALE GENOMIC DNA]</scope>
    <source>
        <strain evidence="12 13">SIVagi</strain>
    </source>
</reference>
<evidence type="ECO:0000256" key="8">
    <source>
        <dbReference type="ARBA" id="ARBA00023159"/>
    </source>
</evidence>
<dbReference type="PRINTS" id="PR00055">
    <property type="entry name" value="HIVTATDOMAIN"/>
</dbReference>
<gene>
    <name evidence="12" type="primary">tat</name>
</gene>
<evidence type="ECO:0000256" key="11">
    <source>
        <dbReference type="SAM" id="MobiDB-lite"/>
    </source>
</evidence>
<evidence type="ECO:0000256" key="6">
    <source>
        <dbReference type="ARBA" id="ARBA00022884"/>
    </source>
</evidence>
<evidence type="ECO:0000256" key="3">
    <source>
        <dbReference type="ARBA" id="ARBA00022376"/>
    </source>
</evidence>
<evidence type="ECO:0000256" key="2">
    <source>
        <dbReference type="ARBA" id="ARBA00009398"/>
    </source>
</evidence>
<keyword evidence="6 10" id="KW-0694">RNA-binding</keyword>
<dbReference type="InterPro" id="IPR001831">
    <property type="entry name" value="IV_Tat"/>
</dbReference>
<keyword evidence="8 10" id="KW-0010">Activator</keyword>
<dbReference type="Pfam" id="PF00539">
    <property type="entry name" value="Tat"/>
    <property type="match status" value="1"/>
</dbReference>
<name>E1ANV1_SIV</name>
<dbReference type="GO" id="GO:0050434">
    <property type="term" value="P:positive regulation of viral transcription"/>
    <property type="evidence" value="ECO:0007669"/>
    <property type="project" value="InterPro"/>
</dbReference>
<organism evidence="12 13">
    <name type="scientific">Simian immunodeficiency virus</name>
    <name type="common">SIV</name>
    <dbReference type="NCBI Taxonomy" id="11723"/>
    <lineage>
        <taxon>Viruses</taxon>
        <taxon>Riboviria</taxon>
        <taxon>Pararnavirae</taxon>
        <taxon>Artverviricota</taxon>
        <taxon>Revtraviricetes</taxon>
        <taxon>Ortervirales</taxon>
        <taxon>Retroviridae</taxon>
        <taxon>Orthoretrovirinae</taxon>
        <taxon>Lentivirus</taxon>
        <taxon>Lentivirus simimdef</taxon>
    </lineage>
</organism>
<evidence type="ECO:0000256" key="7">
    <source>
        <dbReference type="ARBA" id="ARBA00023015"/>
    </source>
</evidence>
<feature type="compositionally biased region" description="Basic and acidic residues" evidence="11">
    <location>
        <begin position="88"/>
        <end position="97"/>
    </location>
</feature>
<dbReference type="GO" id="GO:0003723">
    <property type="term" value="F:RNA binding"/>
    <property type="evidence" value="ECO:0007669"/>
    <property type="project" value="UniProtKB-KW"/>
</dbReference>
<dbReference type="GO" id="GO:0044196">
    <property type="term" value="C:host cell nucleolus"/>
    <property type="evidence" value="ECO:0007669"/>
    <property type="project" value="UniProtKB-SubCell"/>
</dbReference>
<dbReference type="EMBL" id="HM803690">
    <property type="protein sequence ID" value="ADK78275.1"/>
    <property type="molecule type" value="Genomic_DNA"/>
</dbReference>